<dbReference type="InterPro" id="IPR045709">
    <property type="entry name" value="DUF6065"/>
</dbReference>
<name>A0A6J7X1C3_9CAUD</name>
<proteinExistence type="predicted"/>
<dbReference type="Pfam" id="PF19541">
    <property type="entry name" value="DUF6065"/>
    <property type="match status" value="1"/>
</dbReference>
<dbReference type="EMBL" id="LR798301">
    <property type="protein sequence ID" value="CAB5222164.1"/>
    <property type="molecule type" value="Genomic_DNA"/>
</dbReference>
<accession>A0A6J7X1C3</accession>
<reference evidence="1" key="1">
    <citation type="submission" date="2020-05" db="EMBL/GenBank/DDBJ databases">
        <authorList>
            <person name="Chiriac C."/>
            <person name="Salcher M."/>
            <person name="Ghai R."/>
            <person name="Kavagutti S V."/>
        </authorList>
    </citation>
    <scope>NUCLEOTIDE SEQUENCE</scope>
</reference>
<protein>
    <submittedName>
        <fullName evidence="1">Uncharacterized protein</fullName>
    </submittedName>
</protein>
<organism evidence="1">
    <name type="scientific">uncultured Caudovirales phage</name>
    <dbReference type="NCBI Taxonomy" id="2100421"/>
    <lineage>
        <taxon>Viruses</taxon>
        <taxon>Duplodnaviria</taxon>
        <taxon>Heunggongvirae</taxon>
        <taxon>Uroviricota</taxon>
        <taxon>Caudoviricetes</taxon>
        <taxon>Peduoviridae</taxon>
        <taxon>Maltschvirus</taxon>
        <taxon>Maltschvirus maltsch</taxon>
    </lineage>
</organism>
<evidence type="ECO:0000313" key="1">
    <source>
        <dbReference type="EMBL" id="CAB5222164.1"/>
    </source>
</evidence>
<gene>
    <name evidence="1" type="ORF">UFOVP361_6</name>
</gene>
<sequence>MSKLTLLKTTQNPPVIAQSRVKRDWMDATYNKHAYQCLPMTYANVYGWELQLPQTVVVKWNGGNVPPEILEGQMFGDWTLAHSSIIGMISFATGYAFRTEEGYETSIGGSPNYFVDGAEPLSAIIPSSWWPDEFQMNWKINKIDQPVVFEAGMPIMFFSVFDSSVMEDVTIETGSLWDDLDLVVSRQKYGDAKMKNNTENPWTWTKGIKTGLDADGNRIGPAFTGLPKLSEPSS</sequence>